<evidence type="ECO:0000313" key="11">
    <source>
        <dbReference type="Proteomes" id="UP000295681"/>
    </source>
</evidence>
<evidence type="ECO:0000256" key="1">
    <source>
        <dbReference type="ARBA" id="ARBA00004141"/>
    </source>
</evidence>
<dbReference type="EC" id="2.7.8.13" evidence="7 8"/>
<feature type="binding site" evidence="9">
    <location>
        <position position="171"/>
    </location>
    <ligand>
        <name>Mg(2+)</name>
        <dbReference type="ChEBI" id="CHEBI:18420"/>
    </ligand>
</feature>
<feature type="transmembrane region" description="Helical" evidence="7">
    <location>
        <begin position="256"/>
        <end position="278"/>
    </location>
</feature>
<feature type="transmembrane region" description="Helical" evidence="7">
    <location>
        <begin position="48"/>
        <end position="73"/>
    </location>
</feature>
<keyword evidence="7" id="KW-0961">Cell wall biogenesis/degradation</keyword>
<feature type="transmembrane region" description="Helical" evidence="7">
    <location>
        <begin position="202"/>
        <end position="220"/>
    </location>
</feature>
<dbReference type="PANTHER" id="PTHR22926">
    <property type="entry name" value="PHOSPHO-N-ACETYLMURAMOYL-PENTAPEPTIDE-TRANSFERASE"/>
    <property type="match status" value="1"/>
</dbReference>
<keyword evidence="7 9" id="KW-0460">Magnesium</keyword>
<proteinExistence type="inferred from homology"/>
<dbReference type="RefSeq" id="WP_133264402.1">
    <property type="nucleotide sequence ID" value="NZ_JAGYGP010000001.1"/>
</dbReference>
<feature type="transmembrane region" description="Helical" evidence="7">
    <location>
        <begin position="304"/>
        <end position="321"/>
    </location>
</feature>
<reference evidence="10 11" key="1">
    <citation type="journal article" date="2019" name="Appl. Microbiol. Biotechnol.">
        <title>Uncovering carbohydrate metabolism through a genotype-phenotype association study of 56 lactic acid bacteria genomes.</title>
        <authorList>
            <person name="Buron-Moles G."/>
            <person name="Chailyan A."/>
            <person name="Dolejs I."/>
            <person name="Forster J."/>
            <person name="Miks M.H."/>
        </authorList>
    </citation>
    <scope>NUCLEOTIDE SEQUENCE [LARGE SCALE GENOMIC DNA]</scope>
    <source>
        <strain evidence="10 11">ATCC 700006</strain>
    </source>
</reference>
<comment type="cofactor">
    <cofactor evidence="7 9">
        <name>Mg(2+)</name>
        <dbReference type="ChEBI" id="CHEBI:18420"/>
    </cofactor>
</comment>
<feature type="transmembrane region" description="Helical" evidence="7">
    <location>
        <begin position="6"/>
        <end position="27"/>
    </location>
</feature>
<comment type="subcellular location">
    <subcellularLocation>
        <location evidence="7">Cell membrane</location>
        <topology evidence="7">Multi-pass membrane protein</topology>
    </subcellularLocation>
    <subcellularLocation>
        <location evidence="1">Membrane</location>
        <topology evidence="1">Multi-pass membrane protein</topology>
    </subcellularLocation>
</comment>
<dbReference type="Proteomes" id="UP000295681">
    <property type="component" value="Unassembled WGS sequence"/>
</dbReference>
<comment type="function">
    <text evidence="7">Catalyzes the initial step of the lipid cycle reactions in the biosynthesis of the cell wall peptidoglycan: transfers peptidoglycan precursor phospho-MurNAc-pentapeptide from UDP-MurNAc-pentapeptide onto the lipid carrier undecaprenyl phosphate, yielding undecaprenyl-pyrophosphoryl-MurNAc-pentapeptide, known as lipid I.</text>
</comment>
<dbReference type="AlphaFoldDB" id="A0A4V6PJH5"/>
<dbReference type="GO" id="GO:0051301">
    <property type="term" value="P:cell division"/>
    <property type="evidence" value="ECO:0007669"/>
    <property type="project" value="UniProtKB-KW"/>
</dbReference>
<feature type="transmembrane region" description="Helical" evidence="7">
    <location>
        <begin position="79"/>
        <end position="98"/>
    </location>
</feature>
<dbReference type="GO" id="GO:0008963">
    <property type="term" value="F:phospho-N-acetylmuramoyl-pentapeptide-transferase activity"/>
    <property type="evidence" value="ECO:0007669"/>
    <property type="project" value="UniProtKB-UniRule"/>
</dbReference>
<keyword evidence="11" id="KW-1185">Reference proteome</keyword>
<name>A0A4V6PJH5_9LACO</name>
<dbReference type="EMBL" id="PUFI01000014">
    <property type="protein sequence ID" value="TDG68108.1"/>
    <property type="molecule type" value="Genomic_DNA"/>
</dbReference>
<feature type="transmembrane region" description="Helical" evidence="7">
    <location>
        <begin position="232"/>
        <end position="250"/>
    </location>
</feature>
<keyword evidence="5 7" id="KW-1133">Transmembrane helix</keyword>
<gene>
    <name evidence="7" type="primary">mraY</name>
    <name evidence="10" type="ORF">C5L23_000414</name>
</gene>
<comment type="similarity">
    <text evidence="2 7">Belongs to the glycosyltransferase 4 family. MraY subfamily.</text>
</comment>
<organism evidence="10 11">
    <name type="scientific">Leuconostoc fallax</name>
    <dbReference type="NCBI Taxonomy" id="1251"/>
    <lineage>
        <taxon>Bacteria</taxon>
        <taxon>Bacillati</taxon>
        <taxon>Bacillota</taxon>
        <taxon>Bacilli</taxon>
        <taxon>Lactobacillales</taxon>
        <taxon>Lactobacillaceae</taxon>
        <taxon>Leuconostoc</taxon>
    </lineage>
</organism>
<dbReference type="GO" id="GO:0071555">
    <property type="term" value="P:cell wall organization"/>
    <property type="evidence" value="ECO:0007669"/>
    <property type="project" value="UniProtKB-KW"/>
</dbReference>
<dbReference type="InterPro" id="IPR003524">
    <property type="entry name" value="PNAcMuramoyl-5peptid_Trfase"/>
</dbReference>
<dbReference type="UniPathway" id="UPA00219"/>
<dbReference type="GO" id="GO:0009252">
    <property type="term" value="P:peptidoglycan biosynthetic process"/>
    <property type="evidence" value="ECO:0007669"/>
    <property type="project" value="UniProtKB-UniRule"/>
</dbReference>
<dbReference type="PROSITE" id="PS01348">
    <property type="entry name" value="MRAY_2"/>
    <property type="match status" value="1"/>
</dbReference>
<feature type="transmembrane region" description="Helical" evidence="7">
    <location>
        <begin position="176"/>
        <end position="196"/>
    </location>
</feature>
<dbReference type="GO" id="GO:0005886">
    <property type="term" value="C:plasma membrane"/>
    <property type="evidence" value="ECO:0007669"/>
    <property type="project" value="UniProtKB-SubCell"/>
</dbReference>
<keyword evidence="7 9" id="KW-0479">Metal-binding</keyword>
<keyword evidence="7" id="KW-0573">Peptidoglycan synthesis</keyword>
<evidence type="ECO:0000256" key="5">
    <source>
        <dbReference type="ARBA" id="ARBA00022989"/>
    </source>
</evidence>
<comment type="catalytic activity">
    <reaction evidence="7">
        <text>UDP-N-acetyl-alpha-D-muramoyl-L-alanyl-gamma-D-glutamyl-L-lysyl-D-alanyl-D-alanine + di-trans,octa-cis-undecaprenyl phosphate = Mur2Ac(oyl-L-Ala-gamma-D-Glu-L-Lys-D-Ala-D-Ala)-di-trans,octa-cis-undecaprenyl diphosphate + UMP</text>
        <dbReference type="Rhea" id="RHEA:21920"/>
        <dbReference type="ChEBI" id="CHEBI:57865"/>
        <dbReference type="ChEBI" id="CHEBI:60032"/>
        <dbReference type="ChEBI" id="CHEBI:60392"/>
        <dbReference type="ChEBI" id="CHEBI:70758"/>
        <dbReference type="EC" id="2.7.8.13"/>
    </reaction>
</comment>
<keyword evidence="3 7" id="KW-0808">Transferase</keyword>
<protein>
    <recommendedName>
        <fullName evidence="7 8">Phospho-N-acetylmuramoyl-pentapeptide-transferase</fullName>
        <ecNumber evidence="7 8">2.7.8.13</ecNumber>
    </recommendedName>
    <alternativeName>
        <fullName evidence="7">UDP-MurNAc-pentapeptide phosphotransferase</fullName>
    </alternativeName>
</protein>
<comment type="caution">
    <text evidence="10">The sequence shown here is derived from an EMBL/GenBank/DDBJ whole genome shotgun (WGS) entry which is preliminary data.</text>
</comment>
<feature type="binding site" evidence="9">
    <location>
        <position position="231"/>
    </location>
    <ligand>
        <name>Mg(2+)</name>
        <dbReference type="ChEBI" id="CHEBI:18420"/>
    </ligand>
</feature>
<evidence type="ECO:0000256" key="6">
    <source>
        <dbReference type="ARBA" id="ARBA00023136"/>
    </source>
</evidence>
<comment type="pathway">
    <text evidence="7">Cell wall biogenesis; peptidoglycan biosynthesis.</text>
</comment>
<keyword evidence="4 7" id="KW-0812">Transmembrane</keyword>
<dbReference type="STRING" id="907931.GCA_000165675_00922"/>
<evidence type="ECO:0000256" key="4">
    <source>
        <dbReference type="ARBA" id="ARBA00022692"/>
    </source>
</evidence>
<keyword evidence="7" id="KW-1003">Cell membrane</keyword>
<dbReference type="CDD" id="cd06852">
    <property type="entry name" value="GT_MraY"/>
    <property type="match status" value="1"/>
</dbReference>
<accession>A0A4V6PJH5</accession>
<keyword evidence="7" id="KW-0132">Cell division</keyword>
<evidence type="ECO:0000313" key="10">
    <source>
        <dbReference type="EMBL" id="TDG68108.1"/>
    </source>
</evidence>
<keyword evidence="7" id="KW-0133">Cell shape</keyword>
<dbReference type="InterPro" id="IPR018480">
    <property type="entry name" value="PNAcMuramoyl-5peptid_Trfase_CS"/>
</dbReference>
<dbReference type="GO" id="GO:0046872">
    <property type="term" value="F:metal ion binding"/>
    <property type="evidence" value="ECO:0007669"/>
    <property type="project" value="UniProtKB-KW"/>
</dbReference>
<feature type="transmembrane region" description="Helical" evidence="7">
    <location>
        <begin position="141"/>
        <end position="164"/>
    </location>
</feature>
<dbReference type="GO" id="GO:0008360">
    <property type="term" value="P:regulation of cell shape"/>
    <property type="evidence" value="ECO:0007669"/>
    <property type="project" value="UniProtKB-KW"/>
</dbReference>
<evidence type="ECO:0000256" key="3">
    <source>
        <dbReference type="ARBA" id="ARBA00022679"/>
    </source>
</evidence>
<dbReference type="PANTHER" id="PTHR22926:SF5">
    <property type="entry name" value="PHOSPHO-N-ACETYLMURAMOYL-PENTAPEPTIDE-TRANSFERASE HOMOLOG"/>
    <property type="match status" value="1"/>
</dbReference>
<evidence type="ECO:0000256" key="9">
    <source>
        <dbReference type="PIRSR" id="PIRSR600715-1"/>
    </source>
</evidence>
<evidence type="ECO:0000256" key="2">
    <source>
        <dbReference type="ARBA" id="ARBA00005583"/>
    </source>
</evidence>
<dbReference type="InterPro" id="IPR000715">
    <property type="entry name" value="Glycosyl_transferase_4"/>
</dbReference>
<evidence type="ECO:0000256" key="8">
    <source>
        <dbReference type="NCBIfam" id="TIGR00445"/>
    </source>
</evidence>
<dbReference type="HAMAP" id="MF_00038">
    <property type="entry name" value="MraY"/>
    <property type="match status" value="1"/>
</dbReference>
<dbReference type="Pfam" id="PF00953">
    <property type="entry name" value="Glycos_transf_4"/>
    <property type="match status" value="1"/>
</dbReference>
<keyword evidence="6 7" id="KW-0472">Membrane</keyword>
<keyword evidence="7" id="KW-0131">Cell cycle</keyword>
<dbReference type="NCBIfam" id="TIGR00445">
    <property type="entry name" value="mraY"/>
    <property type="match status" value="1"/>
</dbReference>
<feature type="transmembrane region" description="Helical" evidence="7">
    <location>
        <begin position="118"/>
        <end position="135"/>
    </location>
</feature>
<sequence>MLSDNLWAFTRAFIVTVIFMPALIKFLKQSKEQAVIRKLGPDHQSKAGTPSIGGALFIAAAALSAIIGGFAMADGQQSIFHMLILVLAMLAFGIIGGIDDVLKLINHTDDGFRFKPKLAAQSLSALLVMLIMWALKIPFIVQLPLIGTINLGIFYFIFLWFWLVGWSNATNLTDGLDGLLTGISIIVYGAYTWIAMGMHNNMVVIFNFAVIGALAGFMLFNKPKAKIFMGDTGSLALGAGLAIESIVLGIPFSLLWFGLVFVVETLSVIIQTVGYHFWKKRIFPMAPIHHSFEKFGWAEWQIDLLFWLITFALAFVGIAYMS</sequence>
<evidence type="ECO:0000256" key="7">
    <source>
        <dbReference type="HAMAP-Rule" id="MF_00038"/>
    </source>
</evidence>